<dbReference type="InterPro" id="IPR013216">
    <property type="entry name" value="Methyltransf_11"/>
</dbReference>
<feature type="domain" description="Methyltransferase type 11" evidence="2">
    <location>
        <begin position="145"/>
        <end position="233"/>
    </location>
</feature>
<evidence type="ECO:0000259" key="2">
    <source>
        <dbReference type="Pfam" id="PF08241"/>
    </source>
</evidence>
<dbReference type="GO" id="GO:0008757">
    <property type="term" value="F:S-adenosylmethionine-dependent methyltransferase activity"/>
    <property type="evidence" value="ECO:0007669"/>
    <property type="project" value="InterPro"/>
</dbReference>
<keyword evidence="1" id="KW-0812">Transmembrane</keyword>
<feature type="transmembrane region" description="Helical" evidence="1">
    <location>
        <begin position="264"/>
        <end position="286"/>
    </location>
</feature>
<dbReference type="EMBL" id="BLTE01000012">
    <property type="protein sequence ID" value="GFK94833.1"/>
    <property type="molecule type" value="Genomic_DNA"/>
</dbReference>
<evidence type="ECO:0000313" key="3">
    <source>
        <dbReference type="EMBL" id="GFK94833.1"/>
    </source>
</evidence>
<dbReference type="Proteomes" id="UP000494245">
    <property type="component" value="Unassembled WGS sequence"/>
</dbReference>
<dbReference type="SUPFAM" id="SSF53335">
    <property type="entry name" value="S-adenosyl-L-methionine-dependent methyltransferases"/>
    <property type="match status" value="1"/>
</dbReference>
<organism evidence="3 4">
    <name type="scientific">Fundidesulfovibrio magnetotacticus</name>
    <dbReference type="NCBI Taxonomy" id="2730080"/>
    <lineage>
        <taxon>Bacteria</taxon>
        <taxon>Pseudomonadati</taxon>
        <taxon>Thermodesulfobacteriota</taxon>
        <taxon>Desulfovibrionia</taxon>
        <taxon>Desulfovibrionales</taxon>
        <taxon>Desulfovibrionaceae</taxon>
        <taxon>Fundidesulfovibrio</taxon>
    </lineage>
</organism>
<gene>
    <name evidence="3" type="primary">ubiE_1</name>
    <name evidence="3" type="ORF">NNJEOMEG_02681</name>
</gene>
<dbReference type="Pfam" id="PF08241">
    <property type="entry name" value="Methyltransf_11"/>
    <property type="match status" value="1"/>
</dbReference>
<keyword evidence="3" id="KW-0830">Ubiquinone</keyword>
<dbReference type="RefSeq" id="WP_173085289.1">
    <property type="nucleotide sequence ID" value="NZ_BLTE01000012.1"/>
</dbReference>
<keyword evidence="1" id="KW-1133">Transmembrane helix</keyword>
<dbReference type="GO" id="GO:0032259">
    <property type="term" value="P:methylation"/>
    <property type="evidence" value="ECO:0007669"/>
    <property type="project" value="UniProtKB-KW"/>
</dbReference>
<proteinExistence type="predicted"/>
<keyword evidence="4" id="KW-1185">Reference proteome</keyword>
<dbReference type="CDD" id="cd02440">
    <property type="entry name" value="AdoMet_MTases"/>
    <property type="match status" value="1"/>
</dbReference>
<dbReference type="GO" id="GO:0043770">
    <property type="term" value="F:demethylmenaquinone methyltransferase activity"/>
    <property type="evidence" value="ECO:0007669"/>
    <property type="project" value="UniProtKB-EC"/>
</dbReference>
<sequence>MIIEDISLLQCIHCNADLELEEHFTDEDESIVEGVSTCNQCHARYPIIKHVMILAPIESAKNLLQPDDFKTYLKYKSSASASSEEYHIDIIKSGSNWNQQFSKAFPITTNLVESDGFWGKEAFWNFCGLHPSLVSGKTVCVYCGGSGRESYHLLNSDARRVVVIDIGSHIFNIQKLCKQWNNKLILLMADFYQNPVRSSDIDISICDHALQHISNNRQAFSYMSSKTKDNGIISVCVYSHENNFIMTKIVEPFKRYTRRVPSKVLLSFSYLPAIILYALALTYQGLSKYFPEQLNNLPYYDLLTLWYRGGFEKFHEASFDLLHAPISYHFYRDELVNMANENNLELLTLSMVNRTMWSMVASKPPAN</sequence>
<evidence type="ECO:0000256" key="1">
    <source>
        <dbReference type="SAM" id="Phobius"/>
    </source>
</evidence>
<keyword evidence="3" id="KW-0808">Transferase</keyword>
<accession>A0A6V8LQR2</accession>
<reference evidence="3 4" key="2">
    <citation type="submission" date="2020-05" db="EMBL/GenBank/DDBJ databases">
        <title>Draft genome sequence of Desulfovibrio sp. strainFSS-1.</title>
        <authorList>
            <person name="Shimoshige H."/>
            <person name="Kobayashi H."/>
            <person name="Maekawa T."/>
        </authorList>
    </citation>
    <scope>NUCLEOTIDE SEQUENCE [LARGE SCALE GENOMIC DNA]</scope>
    <source>
        <strain evidence="3 4">SIID29052-01</strain>
    </source>
</reference>
<dbReference type="AlphaFoldDB" id="A0A6V8LQR2"/>
<evidence type="ECO:0000313" key="4">
    <source>
        <dbReference type="Proteomes" id="UP000494245"/>
    </source>
</evidence>
<dbReference type="InterPro" id="IPR029063">
    <property type="entry name" value="SAM-dependent_MTases_sf"/>
</dbReference>
<keyword evidence="3" id="KW-0489">Methyltransferase</keyword>
<protein>
    <submittedName>
        <fullName evidence="3">Ubiquinone/menaquinone biosynthesis C-methyltransferase UbiE</fullName>
        <ecNumber evidence="3">2.1.1.163</ecNumber>
    </submittedName>
</protein>
<dbReference type="EC" id="2.1.1.163" evidence="3"/>
<keyword evidence="1" id="KW-0472">Membrane</keyword>
<dbReference type="Gene3D" id="3.40.50.150">
    <property type="entry name" value="Vaccinia Virus protein VP39"/>
    <property type="match status" value="1"/>
</dbReference>
<reference evidence="3 4" key="1">
    <citation type="submission" date="2020-04" db="EMBL/GenBank/DDBJ databases">
        <authorList>
            <consortium name="Desulfovibrio sp. FSS-1 genome sequencing consortium"/>
            <person name="Shimoshige H."/>
            <person name="Kobayashi H."/>
            <person name="Maekawa T."/>
        </authorList>
    </citation>
    <scope>NUCLEOTIDE SEQUENCE [LARGE SCALE GENOMIC DNA]</scope>
    <source>
        <strain evidence="3 4">SIID29052-01</strain>
    </source>
</reference>
<comment type="caution">
    <text evidence="3">The sequence shown here is derived from an EMBL/GenBank/DDBJ whole genome shotgun (WGS) entry which is preliminary data.</text>
</comment>
<name>A0A6V8LQR2_9BACT</name>